<feature type="compositionally biased region" description="Basic and acidic residues" evidence="7">
    <location>
        <begin position="35"/>
        <end position="45"/>
    </location>
</feature>
<dbReference type="Proteomes" id="UP001054857">
    <property type="component" value="Unassembled WGS sequence"/>
</dbReference>
<dbReference type="GO" id="GO:0032040">
    <property type="term" value="C:small-subunit processome"/>
    <property type="evidence" value="ECO:0007669"/>
    <property type="project" value="InterPro"/>
</dbReference>
<evidence type="ECO:0000256" key="5">
    <source>
        <dbReference type="ARBA" id="ARBA00023242"/>
    </source>
</evidence>
<sequence length="176" mass="19855">MAKAKPKAAAGKSRLAVLAAQMKAQPKKPNPFELKGTKGHFDTMGRRLSGKKQNVIKARQEAVNRRKKTLLVEYRQLRKANTFVDRRFGESDPELTESDKGLARLRAQRMKDERTKKKRGSKFTLSEGGEGGEEGGLTHMGRSLADDLRDFMDRPEFDDMDEELVSELVSQYHFGG</sequence>
<dbReference type="GO" id="GO:0030490">
    <property type="term" value="P:maturation of SSU-rRNA"/>
    <property type="evidence" value="ECO:0007669"/>
    <property type="project" value="TreeGrafter"/>
</dbReference>
<organism evidence="8 9">
    <name type="scientific">Astrephomene gubernaculifera</name>
    <dbReference type="NCBI Taxonomy" id="47775"/>
    <lineage>
        <taxon>Eukaryota</taxon>
        <taxon>Viridiplantae</taxon>
        <taxon>Chlorophyta</taxon>
        <taxon>core chlorophytes</taxon>
        <taxon>Chlorophyceae</taxon>
        <taxon>CS clade</taxon>
        <taxon>Chlamydomonadales</taxon>
        <taxon>Astrephomenaceae</taxon>
        <taxon>Astrephomene</taxon>
    </lineage>
</organism>
<reference evidence="8 9" key="1">
    <citation type="journal article" date="2021" name="Sci. Rep.">
        <title>Genome sequencing of the multicellular alga Astrephomene provides insights into convergent evolution of germ-soma differentiation.</title>
        <authorList>
            <person name="Yamashita S."/>
            <person name="Yamamoto K."/>
            <person name="Matsuzaki R."/>
            <person name="Suzuki S."/>
            <person name="Yamaguchi H."/>
            <person name="Hirooka S."/>
            <person name="Minakuchi Y."/>
            <person name="Miyagishima S."/>
            <person name="Kawachi M."/>
            <person name="Toyoda A."/>
            <person name="Nozaki H."/>
        </authorList>
    </citation>
    <scope>NUCLEOTIDE SEQUENCE [LARGE SCALE GENOMIC DNA]</scope>
    <source>
        <strain evidence="8 9">NIES-4017</strain>
    </source>
</reference>
<evidence type="ECO:0000313" key="9">
    <source>
        <dbReference type="Proteomes" id="UP001054857"/>
    </source>
</evidence>
<dbReference type="EMBL" id="BMAR01000003">
    <property type="protein sequence ID" value="GFR42205.1"/>
    <property type="molecule type" value="Genomic_DNA"/>
</dbReference>
<proteinExistence type="inferred from homology"/>
<comment type="subcellular location">
    <subcellularLocation>
        <location evidence="1">Nucleus</location>
        <location evidence="1">Nucleolus</location>
    </subcellularLocation>
</comment>
<dbReference type="Pfam" id="PF04147">
    <property type="entry name" value="Nop14"/>
    <property type="match status" value="1"/>
</dbReference>
<evidence type="ECO:0000256" key="7">
    <source>
        <dbReference type="SAM" id="MobiDB-lite"/>
    </source>
</evidence>
<keyword evidence="5" id="KW-0539">Nucleus</keyword>
<keyword evidence="9" id="KW-1185">Reference proteome</keyword>
<dbReference type="AlphaFoldDB" id="A0AAD3DI19"/>
<accession>A0AAD3DI19</accession>
<dbReference type="InterPro" id="IPR007276">
    <property type="entry name" value="Nop14"/>
</dbReference>
<feature type="region of interest" description="Disordered" evidence="7">
    <location>
        <begin position="107"/>
        <end position="140"/>
    </location>
</feature>
<name>A0AAD3DI19_9CHLO</name>
<evidence type="ECO:0000313" key="8">
    <source>
        <dbReference type="EMBL" id="GFR42205.1"/>
    </source>
</evidence>
<evidence type="ECO:0000256" key="1">
    <source>
        <dbReference type="ARBA" id="ARBA00004604"/>
    </source>
</evidence>
<keyword evidence="3" id="KW-0690">Ribosome biogenesis</keyword>
<feature type="region of interest" description="Disordered" evidence="7">
    <location>
        <begin position="22"/>
        <end position="61"/>
    </location>
</feature>
<evidence type="ECO:0000256" key="4">
    <source>
        <dbReference type="ARBA" id="ARBA00022552"/>
    </source>
</evidence>
<evidence type="ECO:0000256" key="2">
    <source>
        <dbReference type="ARBA" id="ARBA00007466"/>
    </source>
</evidence>
<evidence type="ECO:0000256" key="3">
    <source>
        <dbReference type="ARBA" id="ARBA00022517"/>
    </source>
</evidence>
<dbReference type="PANTHER" id="PTHR23183:SF0">
    <property type="entry name" value="NUCLEOLAR PROTEIN 14"/>
    <property type="match status" value="1"/>
</dbReference>
<evidence type="ECO:0000256" key="6">
    <source>
        <dbReference type="ARBA" id="ARBA00024695"/>
    </source>
</evidence>
<comment type="caution">
    <text evidence="8">The sequence shown here is derived from an EMBL/GenBank/DDBJ whole genome shotgun (WGS) entry which is preliminary data.</text>
</comment>
<feature type="non-terminal residue" evidence="8">
    <location>
        <position position="1"/>
    </location>
</feature>
<gene>
    <name evidence="8" type="ORF">Agub_g3096</name>
</gene>
<comment type="function">
    <text evidence="6">Involved in nucleolar processing of pre-18S ribosomal RNA. Has a role in the nuclear export of 40S pre-ribosomal subunit to the cytoplasm.</text>
</comment>
<keyword evidence="4" id="KW-0698">rRNA processing</keyword>
<dbReference type="PANTHER" id="PTHR23183">
    <property type="entry name" value="NOP14"/>
    <property type="match status" value="1"/>
</dbReference>
<dbReference type="GO" id="GO:0030692">
    <property type="term" value="C:Noc4p-Nop14p complex"/>
    <property type="evidence" value="ECO:0007669"/>
    <property type="project" value="TreeGrafter"/>
</dbReference>
<protein>
    <submittedName>
        <fullName evidence="8">Uncharacterized protein</fullName>
    </submittedName>
</protein>
<comment type="similarity">
    <text evidence="2">Belongs to the NOP14 family.</text>
</comment>